<accession>A0A6A6SG74</accession>
<dbReference type="InterPro" id="IPR036047">
    <property type="entry name" value="F-box-like_dom_sf"/>
</dbReference>
<dbReference type="SUPFAM" id="SSF81383">
    <property type="entry name" value="F-box domain"/>
    <property type="match status" value="1"/>
</dbReference>
<evidence type="ECO:0000313" key="2">
    <source>
        <dbReference type="EMBL" id="KAF2645921.1"/>
    </source>
</evidence>
<reference evidence="2" key="1">
    <citation type="journal article" date="2020" name="Stud. Mycol.">
        <title>101 Dothideomycetes genomes: a test case for predicting lifestyles and emergence of pathogens.</title>
        <authorList>
            <person name="Haridas S."/>
            <person name="Albert R."/>
            <person name="Binder M."/>
            <person name="Bloem J."/>
            <person name="Labutti K."/>
            <person name="Salamov A."/>
            <person name="Andreopoulos B."/>
            <person name="Baker S."/>
            <person name="Barry K."/>
            <person name="Bills G."/>
            <person name="Bluhm B."/>
            <person name="Cannon C."/>
            <person name="Castanera R."/>
            <person name="Culley D."/>
            <person name="Daum C."/>
            <person name="Ezra D."/>
            <person name="Gonzalez J."/>
            <person name="Henrissat B."/>
            <person name="Kuo A."/>
            <person name="Liang C."/>
            <person name="Lipzen A."/>
            <person name="Lutzoni F."/>
            <person name="Magnuson J."/>
            <person name="Mondo S."/>
            <person name="Nolan M."/>
            <person name="Ohm R."/>
            <person name="Pangilinan J."/>
            <person name="Park H.-J."/>
            <person name="Ramirez L."/>
            <person name="Alfaro M."/>
            <person name="Sun H."/>
            <person name="Tritt A."/>
            <person name="Yoshinaga Y."/>
            <person name="Zwiers L.-H."/>
            <person name="Turgeon B."/>
            <person name="Goodwin S."/>
            <person name="Spatafora J."/>
            <person name="Crous P."/>
            <person name="Grigoriev I."/>
        </authorList>
    </citation>
    <scope>NUCLEOTIDE SEQUENCE</scope>
    <source>
        <strain evidence="2">CBS 473.64</strain>
    </source>
</reference>
<dbReference type="AlphaFoldDB" id="A0A6A6SG74"/>
<dbReference type="Proteomes" id="UP000799753">
    <property type="component" value="Unassembled WGS sequence"/>
</dbReference>
<dbReference type="OrthoDB" id="3935706at2759"/>
<gene>
    <name evidence="2" type="ORF">P280DRAFT_545814</name>
</gene>
<proteinExistence type="predicted"/>
<dbReference type="InterPro" id="IPR001810">
    <property type="entry name" value="F-box_dom"/>
</dbReference>
<evidence type="ECO:0000259" key="1">
    <source>
        <dbReference type="PROSITE" id="PS50181"/>
    </source>
</evidence>
<name>A0A6A6SG74_9PLEO</name>
<dbReference type="EMBL" id="MU006777">
    <property type="protein sequence ID" value="KAF2645921.1"/>
    <property type="molecule type" value="Genomic_DNA"/>
</dbReference>
<dbReference type="Pfam" id="PF12937">
    <property type="entry name" value="F-box-like"/>
    <property type="match status" value="1"/>
</dbReference>
<sequence length="528" mass="61087">MTQLLHLSTELLLQVGSFLSQDDLLNISLTCKHLRHATEPELYREYNNQHLRARSFALFLGRILNRPELATYVRRLELRQWETLSNCFDGEDFSERELSESDYTRFAQAAKTAGVISEVFPYEAESQVIKIFNNRLNLNRSLEESMSPWYSKVFDAQLPIKEVSYDRQFCQLLRSGLEDPFAVLLLAMLPNVNEIHLAWSLDGRLGLKWRAPRHEFRNLRMITVNADGLIWPISNFNDQLSFQGLRNFEVIGGSSWRENDDFMSDIPDAWISAPLSLQPRTVHLRHLVLQSCAMSSQEFQKLMDACCQLKTLVYTCYNLKNFDGGETPLKLSAGELIECLQPHQTTLEELYADIPPRSAENPPGSRIKSLSHFTALRVIDTLPYMWSKLLVEKPPDDDDSDAEDQEPLDEDALEFSEDDFLTRRLPSSVQTLIFRESILEKTEMSLKHLDRLVEEHADRLPNLRRMFIGVFNLNQYALDLGYIQDKIDDAFDDGLSRLELEIGQDNDSLGDARTRFDVTPWVMKYIYR</sequence>
<feature type="domain" description="F-box" evidence="1">
    <location>
        <begin position="1"/>
        <end position="46"/>
    </location>
</feature>
<dbReference type="PROSITE" id="PS50181">
    <property type="entry name" value="FBOX"/>
    <property type="match status" value="1"/>
</dbReference>
<evidence type="ECO:0000313" key="3">
    <source>
        <dbReference type="Proteomes" id="UP000799753"/>
    </source>
</evidence>
<protein>
    <recommendedName>
        <fullName evidence="1">F-box domain-containing protein</fullName>
    </recommendedName>
</protein>
<organism evidence="2 3">
    <name type="scientific">Massarina eburnea CBS 473.64</name>
    <dbReference type="NCBI Taxonomy" id="1395130"/>
    <lineage>
        <taxon>Eukaryota</taxon>
        <taxon>Fungi</taxon>
        <taxon>Dikarya</taxon>
        <taxon>Ascomycota</taxon>
        <taxon>Pezizomycotina</taxon>
        <taxon>Dothideomycetes</taxon>
        <taxon>Pleosporomycetidae</taxon>
        <taxon>Pleosporales</taxon>
        <taxon>Massarineae</taxon>
        <taxon>Massarinaceae</taxon>
        <taxon>Massarina</taxon>
    </lineage>
</organism>
<keyword evidence="3" id="KW-1185">Reference proteome</keyword>